<dbReference type="InterPro" id="IPR008271">
    <property type="entry name" value="Ser/Thr_kinase_AS"/>
</dbReference>
<feature type="region of interest" description="Disordered" evidence="3">
    <location>
        <begin position="27"/>
        <end position="301"/>
    </location>
</feature>
<dbReference type="GO" id="GO:1902554">
    <property type="term" value="C:serine/threonine protein kinase complex"/>
    <property type="evidence" value="ECO:0007669"/>
    <property type="project" value="TreeGrafter"/>
</dbReference>
<sequence>MSEDSQLMTSENSIIIDNNTELSKENLNTKPNLLITTNTKPKIDNSNTPTLKTTTNNNELAKSPSLSNNQQINQSTSTSSSPSLNETEVTPTNQTTDKKRSFIFRKSGKNKPRSFSLNFKSSRLKSNSNSPNLSFDSINNNNNNNSLNNNSISTNNSSSSSLNNFKKSSINQSAPSPENNLNNQPLRSESSISLKEDKSESHSNLTPSPSQSSHRHHHLFFHSLDRHHSRHSSNPSLNNSEYSSSLAIPPHRSSISVNQTSSVSTSESSINNTPMIRKASSRSTLNSTKANNENVSSSPVPMGMGIEDYEIGAQIGNGSSAVVYVAKYKPSQKTVCLKVIDLDKFERNQIEGLRKEIQIMSLCKHPNLLTVYGSFVHESKLYIVTPLLSAGSCLNIMKYAYPDGFEETVIATILKQALLGLEYLHKNGLIHRDVKAGNLLMSEEGLVQLADFGVSSSLMETGERKGLRKTFVGTPCWMAPEVMEQSGYDYKADIWSFGITAIEMATGRAPFAKYPPIKVLMLTIENEPPTLDRDQCRHKYSRTFKEMIDLCLNKDPSKRPSAEKLLQHPFFKQAKKKSYLADTILQSVPSIQMRPLKVVKQQEVEDENITWDFDSDDEGDKAKVVKFASSEENINNLPSSSSVNSLRNTSSNCSINDEVNPLTPIKEDNISINKNTNISINNTNSTLNNTIKNNISSLSSNNVNEVNSPSPPKYGMQRNSSSELGLHSLPRNKGRFIIDTGDSQHCESPASINSNSISNLNRTNSLFNNSTTNNNIYDSSIPHKFNNGTKAMLGRHLSLAEKSSSYSNDNIIIEKRSRFEVSSHPTPNTAEPKQSRFIIDEGRRSKVFNSEPPSHHSSNGSISSSNNSVNSNSYSNLMGSNNDIENVNLKAINKRIELLMQNSERQNKLIEALSSNILIKKITRGSIYNSSEESNKCIIAAEGLMGRLNELLKELDNLRKENEGLRQKYETVNKLNGQLNQKLMALEQENNMLMQKKNNL</sequence>
<evidence type="ECO:0000256" key="3">
    <source>
        <dbReference type="SAM" id="MobiDB-lite"/>
    </source>
</evidence>
<dbReference type="GO" id="GO:0005524">
    <property type="term" value="F:ATP binding"/>
    <property type="evidence" value="ECO:0007669"/>
    <property type="project" value="InterPro"/>
</dbReference>
<gene>
    <name evidence="5" type="ORF">LY90DRAFT_461330</name>
</gene>
<feature type="compositionally biased region" description="Low complexity" evidence="3">
    <location>
        <begin position="253"/>
        <end position="273"/>
    </location>
</feature>
<dbReference type="SUPFAM" id="SSF56112">
    <property type="entry name" value="Protein kinase-like (PK-like)"/>
    <property type="match status" value="1"/>
</dbReference>
<dbReference type="EMBL" id="MCOG01000196">
    <property type="protein sequence ID" value="ORY27032.1"/>
    <property type="molecule type" value="Genomic_DNA"/>
</dbReference>
<evidence type="ECO:0000259" key="4">
    <source>
        <dbReference type="PROSITE" id="PS50011"/>
    </source>
</evidence>
<keyword evidence="6" id="KW-1185">Reference proteome</keyword>
<evidence type="ECO:0000313" key="6">
    <source>
        <dbReference type="Proteomes" id="UP000193920"/>
    </source>
</evidence>
<dbReference type="GO" id="GO:0006611">
    <property type="term" value="P:protein export from nucleus"/>
    <property type="evidence" value="ECO:0007669"/>
    <property type="project" value="TreeGrafter"/>
</dbReference>
<feature type="compositionally biased region" description="Low complexity" evidence="3">
    <location>
        <begin position="45"/>
        <end position="85"/>
    </location>
</feature>
<feature type="region of interest" description="Disordered" evidence="3">
    <location>
        <begin position="818"/>
        <end position="868"/>
    </location>
</feature>
<dbReference type="Proteomes" id="UP000193920">
    <property type="component" value="Unassembled WGS sequence"/>
</dbReference>
<dbReference type="OrthoDB" id="248923at2759"/>
<dbReference type="Gene3D" id="3.30.200.20">
    <property type="entry name" value="Phosphorylase Kinase, domain 1"/>
    <property type="match status" value="1"/>
</dbReference>
<feature type="compositionally biased region" description="Low complexity" evidence="3">
    <location>
        <begin position="132"/>
        <end position="171"/>
    </location>
</feature>
<dbReference type="PANTHER" id="PTHR48014">
    <property type="entry name" value="SERINE/THREONINE-PROTEIN KINASE FRAY2"/>
    <property type="match status" value="1"/>
</dbReference>
<feature type="compositionally biased region" description="Polar residues" evidence="3">
    <location>
        <begin position="27"/>
        <end position="40"/>
    </location>
</feature>
<keyword evidence="5" id="KW-0418">Kinase</keyword>
<dbReference type="AlphaFoldDB" id="A0A1Y2AWW0"/>
<feature type="compositionally biased region" description="Low complexity" evidence="3">
    <location>
        <begin position="855"/>
        <end position="868"/>
    </location>
</feature>
<accession>A0A1Y2AWW0</accession>
<keyword evidence="5" id="KW-0808">Transferase</keyword>
<dbReference type="PROSITE" id="PS00108">
    <property type="entry name" value="PROTEIN_KINASE_ST"/>
    <property type="match status" value="1"/>
</dbReference>
<organism evidence="5 6">
    <name type="scientific">Neocallimastix californiae</name>
    <dbReference type="NCBI Taxonomy" id="1754190"/>
    <lineage>
        <taxon>Eukaryota</taxon>
        <taxon>Fungi</taxon>
        <taxon>Fungi incertae sedis</taxon>
        <taxon>Chytridiomycota</taxon>
        <taxon>Chytridiomycota incertae sedis</taxon>
        <taxon>Neocallimastigomycetes</taxon>
        <taxon>Neocallimastigales</taxon>
        <taxon>Neocallimastigaceae</taxon>
        <taxon>Neocallimastix</taxon>
    </lineage>
</organism>
<dbReference type="InterPro" id="IPR011009">
    <property type="entry name" value="Kinase-like_dom_sf"/>
</dbReference>
<evidence type="ECO:0000313" key="5">
    <source>
        <dbReference type="EMBL" id="ORY27032.1"/>
    </source>
</evidence>
<feature type="compositionally biased region" description="Basic residues" evidence="3">
    <location>
        <begin position="213"/>
        <end position="231"/>
    </location>
</feature>
<feature type="coiled-coil region" evidence="2">
    <location>
        <begin position="941"/>
        <end position="996"/>
    </location>
</feature>
<feature type="compositionally biased region" description="Basic residues" evidence="3">
    <location>
        <begin position="101"/>
        <end position="112"/>
    </location>
</feature>
<dbReference type="Pfam" id="PF00069">
    <property type="entry name" value="Pkinase"/>
    <property type="match status" value="1"/>
</dbReference>
<dbReference type="PROSITE" id="PS50011">
    <property type="entry name" value="PROTEIN_KINASE_DOM"/>
    <property type="match status" value="1"/>
</dbReference>
<dbReference type="PANTHER" id="PTHR48014:SF21">
    <property type="entry name" value="SERINE_THREONINE-PROTEIN KINASE FRAY2"/>
    <property type="match status" value="1"/>
</dbReference>
<feature type="compositionally biased region" description="Polar residues" evidence="3">
    <location>
        <begin position="113"/>
        <end position="131"/>
    </location>
</feature>
<reference evidence="5 6" key="1">
    <citation type="submission" date="2016-08" db="EMBL/GenBank/DDBJ databases">
        <title>A Parts List for Fungal Cellulosomes Revealed by Comparative Genomics.</title>
        <authorList>
            <consortium name="DOE Joint Genome Institute"/>
            <person name="Haitjema C.H."/>
            <person name="Gilmore S.P."/>
            <person name="Henske J.K."/>
            <person name="Solomon K.V."/>
            <person name="De Groot R."/>
            <person name="Kuo A."/>
            <person name="Mondo S.J."/>
            <person name="Salamov A.A."/>
            <person name="Labutti K."/>
            <person name="Zhao Z."/>
            <person name="Chiniquy J."/>
            <person name="Barry K."/>
            <person name="Brewer H.M."/>
            <person name="Purvine S.O."/>
            <person name="Wright A.T."/>
            <person name="Boxma B."/>
            <person name="Van Alen T."/>
            <person name="Hackstein J.H."/>
            <person name="Baker S.E."/>
            <person name="Grigoriev I.V."/>
            <person name="O'Malley M.A."/>
        </authorList>
    </citation>
    <scope>NUCLEOTIDE SEQUENCE [LARGE SCALE GENOMIC DNA]</scope>
    <source>
        <strain evidence="5 6">G1</strain>
    </source>
</reference>
<feature type="compositionally biased region" description="Polar residues" evidence="3">
    <location>
        <begin position="172"/>
        <end position="193"/>
    </location>
</feature>
<feature type="region of interest" description="Disordered" evidence="3">
    <location>
        <begin position="700"/>
        <end position="728"/>
    </location>
</feature>
<feature type="compositionally biased region" description="Polar residues" evidence="3">
    <location>
        <begin position="281"/>
        <end position="299"/>
    </location>
</feature>
<dbReference type="FunFam" id="1.10.510.10:FF:000947">
    <property type="entry name" value="serine/threonine-protein kinase OSR1"/>
    <property type="match status" value="1"/>
</dbReference>
<evidence type="ECO:0000256" key="2">
    <source>
        <dbReference type="SAM" id="Coils"/>
    </source>
</evidence>
<comment type="similarity">
    <text evidence="1">Belongs to the protein kinase superfamily. STE Ser/Thr protein kinase family. STE20 subfamily.</text>
</comment>
<dbReference type="STRING" id="1754190.A0A1Y2AWW0"/>
<dbReference type="GO" id="GO:0004672">
    <property type="term" value="F:protein kinase activity"/>
    <property type="evidence" value="ECO:0007669"/>
    <property type="project" value="InterPro"/>
</dbReference>
<feature type="compositionally biased region" description="Polar residues" evidence="3">
    <location>
        <begin position="823"/>
        <end position="832"/>
    </location>
</feature>
<dbReference type="InterPro" id="IPR000719">
    <property type="entry name" value="Prot_kinase_dom"/>
</dbReference>
<dbReference type="InterPro" id="IPR047173">
    <property type="entry name" value="STRAD_A/B-like"/>
</dbReference>
<evidence type="ECO:0000256" key="1">
    <source>
        <dbReference type="ARBA" id="ARBA00008874"/>
    </source>
</evidence>
<dbReference type="Gene3D" id="1.10.510.10">
    <property type="entry name" value="Transferase(Phosphotransferase) domain 1"/>
    <property type="match status" value="1"/>
</dbReference>
<feature type="compositionally biased region" description="Polar residues" evidence="3">
    <location>
        <begin position="86"/>
        <end position="95"/>
    </location>
</feature>
<comment type="caution">
    <text evidence="5">The sequence shown here is derived from an EMBL/GenBank/DDBJ whole genome shotgun (WGS) entry which is preliminary data.</text>
</comment>
<feature type="domain" description="Protein kinase" evidence="4">
    <location>
        <begin position="309"/>
        <end position="571"/>
    </location>
</feature>
<feature type="compositionally biased region" description="Polar residues" evidence="3">
    <location>
        <begin position="234"/>
        <end position="246"/>
    </location>
</feature>
<protein>
    <submittedName>
        <fullName evidence="5">Kinase-like protein</fullName>
    </submittedName>
</protein>
<dbReference type="GO" id="GO:0043539">
    <property type="term" value="F:protein serine/threonine kinase activator activity"/>
    <property type="evidence" value="ECO:0007669"/>
    <property type="project" value="InterPro"/>
</dbReference>
<keyword evidence="2" id="KW-0175">Coiled coil</keyword>
<dbReference type="SMART" id="SM00220">
    <property type="entry name" value="S_TKc"/>
    <property type="match status" value="1"/>
</dbReference>
<proteinExistence type="inferred from homology"/>
<name>A0A1Y2AWW0_9FUNG</name>